<comment type="similarity">
    <text evidence="3">Belongs to the Nth/MutY family.</text>
</comment>
<comment type="catalytic activity">
    <reaction evidence="1">
        <text>Hydrolyzes free adenine bases from 7,8-dihydro-8-oxoguanine:adenine mismatched double-stranded DNA, leaving an apurinic site.</text>
        <dbReference type="EC" id="3.2.2.31"/>
    </reaction>
</comment>
<protein>
    <recommendedName>
        <fullName evidence="5">Adenine DNA glycosylase</fullName>
        <ecNumber evidence="4">3.2.2.31</ecNumber>
    </recommendedName>
</protein>
<keyword evidence="11" id="KW-0234">DNA repair</keyword>
<dbReference type="EC" id="3.2.2.31" evidence="4"/>
<evidence type="ECO:0000256" key="1">
    <source>
        <dbReference type="ARBA" id="ARBA00000843"/>
    </source>
</evidence>
<keyword evidence="6" id="KW-0479">Metal-binding</keyword>
<dbReference type="InterPro" id="IPR023170">
    <property type="entry name" value="HhH_base_excis_C"/>
</dbReference>
<dbReference type="Proteomes" id="UP001569963">
    <property type="component" value="Unassembled WGS sequence"/>
</dbReference>
<evidence type="ECO:0000256" key="5">
    <source>
        <dbReference type="ARBA" id="ARBA00022023"/>
    </source>
</evidence>
<name>A0ABV4QII9_9ACTN</name>
<evidence type="ECO:0000256" key="3">
    <source>
        <dbReference type="ARBA" id="ARBA00008343"/>
    </source>
</evidence>
<dbReference type="EMBL" id="JAXCEI010000012">
    <property type="protein sequence ID" value="MFA1542382.1"/>
    <property type="molecule type" value="Genomic_DNA"/>
</dbReference>
<evidence type="ECO:0000256" key="8">
    <source>
        <dbReference type="ARBA" id="ARBA00022801"/>
    </source>
</evidence>
<reference evidence="14 15" key="1">
    <citation type="submission" date="2023-11" db="EMBL/GenBank/DDBJ databases">
        <title>Actinomadura monticuli sp. nov., isolated from volcanic ash.</title>
        <authorList>
            <person name="Lee S.D."/>
            <person name="Yang H."/>
            <person name="Kim I.S."/>
        </authorList>
    </citation>
    <scope>NUCLEOTIDE SEQUENCE [LARGE SCALE GENOMIC DNA]</scope>
    <source>
        <strain evidence="14 15">DLS-62</strain>
    </source>
</reference>
<sequence>MNLNSVYTDPILDWYETNARDLPWRAPGATPWGVLVSEIMLQQTPVSRVLPVWHAWTARWPTPAALAAEPSGEAVRAWGRLGYPRRALRLHESARAITERHGGDVPSSHEDLLALPGIGAYTAAAVASFAFRQRHAVLDTNVRRVLARLMSGVEYPPKSQTKAEVALAESLLPADPPTAARWAVAVMELGALVCTARTPRCVDCPVIDRCSWQRAGRPAYDGPPRRGQTYAGTDRQCRGRILAVLRDAEGPVAKPALDVVWSDAVQRERALDALIADGLVDPLDDGRYALPA</sequence>
<dbReference type="Pfam" id="PF00633">
    <property type="entry name" value="HHH"/>
    <property type="match status" value="1"/>
</dbReference>
<dbReference type="InterPro" id="IPR000445">
    <property type="entry name" value="HhH_motif"/>
</dbReference>
<comment type="cofactor">
    <cofactor evidence="2">
        <name>[4Fe-4S] cluster</name>
        <dbReference type="ChEBI" id="CHEBI:49883"/>
    </cofactor>
</comment>
<evidence type="ECO:0000256" key="7">
    <source>
        <dbReference type="ARBA" id="ARBA00022763"/>
    </source>
</evidence>
<evidence type="ECO:0000256" key="10">
    <source>
        <dbReference type="ARBA" id="ARBA00023014"/>
    </source>
</evidence>
<comment type="caution">
    <text evidence="14">The sequence shown here is derived from an EMBL/GenBank/DDBJ whole genome shotgun (WGS) entry which is preliminary data.</text>
</comment>
<dbReference type="InterPro" id="IPR003265">
    <property type="entry name" value="HhH-GPD_domain"/>
</dbReference>
<evidence type="ECO:0000313" key="15">
    <source>
        <dbReference type="Proteomes" id="UP001569963"/>
    </source>
</evidence>
<dbReference type="CDD" id="cd00056">
    <property type="entry name" value="ENDO3c"/>
    <property type="match status" value="1"/>
</dbReference>
<dbReference type="InterPro" id="IPR011257">
    <property type="entry name" value="DNA_glycosylase"/>
</dbReference>
<evidence type="ECO:0000256" key="2">
    <source>
        <dbReference type="ARBA" id="ARBA00001966"/>
    </source>
</evidence>
<keyword evidence="15" id="KW-1185">Reference proteome</keyword>
<feature type="domain" description="HhH-GPD" evidence="13">
    <location>
        <begin position="40"/>
        <end position="192"/>
    </location>
</feature>
<evidence type="ECO:0000256" key="12">
    <source>
        <dbReference type="ARBA" id="ARBA00023295"/>
    </source>
</evidence>
<keyword evidence="7" id="KW-0227">DNA damage</keyword>
<gene>
    <name evidence="14" type="ORF">SM611_25885</name>
</gene>
<accession>A0ABV4QII9</accession>
<evidence type="ECO:0000259" key="13">
    <source>
        <dbReference type="SMART" id="SM00478"/>
    </source>
</evidence>
<dbReference type="Gene3D" id="1.10.1670.10">
    <property type="entry name" value="Helix-hairpin-Helix base-excision DNA repair enzymes (C-terminal)"/>
    <property type="match status" value="1"/>
</dbReference>
<dbReference type="InterPro" id="IPR004036">
    <property type="entry name" value="Endonuclease-III-like_CS2"/>
</dbReference>
<evidence type="ECO:0000256" key="11">
    <source>
        <dbReference type="ARBA" id="ARBA00023204"/>
    </source>
</evidence>
<dbReference type="PANTHER" id="PTHR42944:SF1">
    <property type="entry name" value="ADENINE DNA GLYCOSYLASE"/>
    <property type="match status" value="1"/>
</dbReference>
<evidence type="ECO:0000256" key="4">
    <source>
        <dbReference type="ARBA" id="ARBA00012045"/>
    </source>
</evidence>
<keyword evidence="8 14" id="KW-0378">Hydrolase</keyword>
<evidence type="ECO:0000313" key="14">
    <source>
        <dbReference type="EMBL" id="MFA1542382.1"/>
    </source>
</evidence>
<dbReference type="GO" id="GO:0016798">
    <property type="term" value="F:hydrolase activity, acting on glycosyl bonds"/>
    <property type="evidence" value="ECO:0007669"/>
    <property type="project" value="UniProtKB-KW"/>
</dbReference>
<dbReference type="RefSeq" id="WP_371952560.1">
    <property type="nucleotide sequence ID" value="NZ_JAXCEI010000012.1"/>
</dbReference>
<dbReference type="Pfam" id="PF00730">
    <property type="entry name" value="HhH-GPD"/>
    <property type="match status" value="1"/>
</dbReference>
<keyword evidence="10" id="KW-0411">Iron-sulfur</keyword>
<dbReference type="SUPFAM" id="SSF48150">
    <property type="entry name" value="DNA-glycosylase"/>
    <property type="match status" value="1"/>
</dbReference>
<dbReference type="SMART" id="SM00478">
    <property type="entry name" value="ENDO3c"/>
    <property type="match status" value="1"/>
</dbReference>
<dbReference type="Gene3D" id="1.10.340.30">
    <property type="entry name" value="Hypothetical protein, domain 2"/>
    <property type="match status" value="1"/>
</dbReference>
<evidence type="ECO:0000256" key="6">
    <source>
        <dbReference type="ARBA" id="ARBA00022723"/>
    </source>
</evidence>
<keyword evidence="12 14" id="KW-0326">Glycosidase</keyword>
<dbReference type="PROSITE" id="PS01155">
    <property type="entry name" value="ENDONUCLEASE_III_2"/>
    <property type="match status" value="1"/>
</dbReference>
<proteinExistence type="inferred from homology"/>
<dbReference type="PANTHER" id="PTHR42944">
    <property type="entry name" value="ADENINE DNA GLYCOSYLASE"/>
    <property type="match status" value="1"/>
</dbReference>
<dbReference type="InterPro" id="IPR044298">
    <property type="entry name" value="MIG/MutY"/>
</dbReference>
<evidence type="ECO:0000256" key="9">
    <source>
        <dbReference type="ARBA" id="ARBA00023004"/>
    </source>
</evidence>
<keyword evidence="9" id="KW-0408">Iron</keyword>
<organism evidence="14 15">
    <name type="scientific">Actinomadura monticuli</name>
    <dbReference type="NCBI Taxonomy" id="3097367"/>
    <lineage>
        <taxon>Bacteria</taxon>
        <taxon>Bacillati</taxon>
        <taxon>Actinomycetota</taxon>
        <taxon>Actinomycetes</taxon>
        <taxon>Streptosporangiales</taxon>
        <taxon>Thermomonosporaceae</taxon>
        <taxon>Actinomadura</taxon>
    </lineage>
</organism>